<accession>A0A8H4QWL8</accession>
<evidence type="ECO:0000256" key="2">
    <source>
        <dbReference type="SAM" id="SignalP"/>
    </source>
</evidence>
<keyword evidence="2" id="KW-0732">Signal</keyword>
<sequence>MWFKPKAVLVLLLFPAVIISIPVSNGSTDLASLYARALKVEVVPFEGGSYSSLIPGRPQPPAKPAPGCSKAEVKDSKKDKKKVKKQCYAWDKLDSDFKEAATPRIVAALEAAQHKLDLDGRIVARVKSQLHTSKSDQVNHWTFVFSAPKCGNGDCKGHAYEDTESHKAWIWDAKYKELFKG</sequence>
<dbReference type="AlphaFoldDB" id="A0A8H4QWL8"/>
<comment type="caution">
    <text evidence="3">The sequence shown here is derived from an EMBL/GenBank/DDBJ whole genome shotgun (WGS) entry which is preliminary data.</text>
</comment>
<organism evidence="3 4">
    <name type="scientific">Agrocybe pediades</name>
    <dbReference type="NCBI Taxonomy" id="84607"/>
    <lineage>
        <taxon>Eukaryota</taxon>
        <taxon>Fungi</taxon>
        <taxon>Dikarya</taxon>
        <taxon>Basidiomycota</taxon>
        <taxon>Agaricomycotina</taxon>
        <taxon>Agaricomycetes</taxon>
        <taxon>Agaricomycetidae</taxon>
        <taxon>Agaricales</taxon>
        <taxon>Agaricineae</taxon>
        <taxon>Strophariaceae</taxon>
        <taxon>Agrocybe</taxon>
    </lineage>
</organism>
<dbReference type="EMBL" id="JAACJL010000017">
    <property type="protein sequence ID" value="KAF4618767.1"/>
    <property type="molecule type" value="Genomic_DNA"/>
</dbReference>
<proteinExistence type="predicted"/>
<gene>
    <name evidence="3" type="ORF">D9613_010028</name>
</gene>
<protein>
    <submittedName>
        <fullName evidence="3">Uncharacterized protein</fullName>
    </submittedName>
</protein>
<evidence type="ECO:0000313" key="3">
    <source>
        <dbReference type="EMBL" id="KAF4618767.1"/>
    </source>
</evidence>
<dbReference type="Proteomes" id="UP000521872">
    <property type="component" value="Unassembled WGS sequence"/>
</dbReference>
<keyword evidence="4" id="KW-1185">Reference proteome</keyword>
<evidence type="ECO:0000313" key="4">
    <source>
        <dbReference type="Proteomes" id="UP000521872"/>
    </source>
</evidence>
<feature type="signal peptide" evidence="2">
    <location>
        <begin position="1"/>
        <end position="20"/>
    </location>
</feature>
<evidence type="ECO:0000256" key="1">
    <source>
        <dbReference type="SAM" id="MobiDB-lite"/>
    </source>
</evidence>
<name>A0A8H4QWL8_9AGAR</name>
<reference evidence="3 4" key="1">
    <citation type="submission" date="2019-12" db="EMBL/GenBank/DDBJ databases">
        <authorList>
            <person name="Floudas D."/>
            <person name="Bentzer J."/>
            <person name="Ahren D."/>
            <person name="Johansson T."/>
            <person name="Persson P."/>
            <person name="Tunlid A."/>
        </authorList>
    </citation>
    <scope>NUCLEOTIDE SEQUENCE [LARGE SCALE GENOMIC DNA]</scope>
    <source>
        <strain evidence="3 4">CBS 102.39</strain>
    </source>
</reference>
<feature type="region of interest" description="Disordered" evidence="1">
    <location>
        <begin position="54"/>
        <end position="80"/>
    </location>
</feature>
<feature type="chain" id="PRO_5034849186" evidence="2">
    <location>
        <begin position="21"/>
        <end position="181"/>
    </location>
</feature>